<evidence type="ECO:0000313" key="2">
    <source>
        <dbReference type="Proteomes" id="UP001227964"/>
    </source>
</evidence>
<dbReference type="RefSeq" id="WP_285387818.1">
    <property type="nucleotide sequence ID" value="NZ_JASSVS010000001.1"/>
</dbReference>
<proteinExistence type="predicted"/>
<evidence type="ECO:0008006" key="3">
    <source>
        <dbReference type="Google" id="ProtNLM"/>
    </source>
</evidence>
<keyword evidence="2" id="KW-1185">Reference proteome</keyword>
<comment type="caution">
    <text evidence="1">The sequence shown here is derived from an EMBL/GenBank/DDBJ whole genome shotgun (WGS) entry which is preliminary data.</text>
</comment>
<accession>A0ABT7I7D6</accession>
<name>A0ABT7I7D6_9GAMM</name>
<reference evidence="1 2" key="1">
    <citation type="submission" date="2023-06" db="EMBL/GenBank/DDBJ databases">
        <title>Marinobacter azerbaijanicus a moderately halophilic, isolated from Urmia Lake in Azerbaijan region of Iran.</title>
        <authorList>
            <person name="Sanchez-Porro C."/>
            <person name="Aghdam E.M."/>
            <person name="Saheb S.M."/>
            <person name="Tarhriz V."/>
            <person name="Kazemi E."/>
            <person name="Ammozegar M.A."/>
            <person name="Ventosa A."/>
            <person name="Hejazi M.S."/>
        </authorList>
    </citation>
    <scope>NUCLEOTIDE SEQUENCE [LARGE SCALE GENOMIC DNA]</scope>
    <source>
        <strain evidence="1 2">TBZ242</strain>
    </source>
</reference>
<gene>
    <name evidence="1" type="ORF">QPM17_00460</name>
</gene>
<protein>
    <recommendedName>
        <fullName evidence="3">Poly(3-hydroxyalkanoate) polymerase subunit PhaE</fullName>
    </recommendedName>
</protein>
<dbReference type="Proteomes" id="UP001227964">
    <property type="component" value="Unassembled WGS sequence"/>
</dbReference>
<evidence type="ECO:0000313" key="1">
    <source>
        <dbReference type="EMBL" id="MDL0429583.1"/>
    </source>
</evidence>
<organism evidence="1 2">
    <name type="scientific">Marinobacter azerbaijanicus</name>
    <dbReference type="NCBI Taxonomy" id="3050455"/>
    <lineage>
        <taxon>Bacteria</taxon>
        <taxon>Pseudomonadati</taxon>
        <taxon>Pseudomonadota</taxon>
        <taxon>Gammaproteobacteria</taxon>
        <taxon>Pseudomonadales</taxon>
        <taxon>Marinobacteraceae</taxon>
        <taxon>Marinobacter</taxon>
    </lineage>
</organism>
<dbReference type="EMBL" id="JASSVS010000001">
    <property type="protein sequence ID" value="MDL0429583.1"/>
    <property type="molecule type" value="Genomic_DNA"/>
</dbReference>
<sequence>MSRLQEPPQKFAQGWLTELDGRTGIAQVMRQRYEAFTNDLGGVSRLSYAQRSLVERSLWLEYWLAQQEQALASGEEFDIGKWTQAANSLQGILSKLGLQRTARDVPELHEYLESKAKGNA</sequence>